<dbReference type="GO" id="GO:0005524">
    <property type="term" value="F:ATP binding"/>
    <property type="evidence" value="ECO:0007669"/>
    <property type="project" value="UniProtKB-KW"/>
</dbReference>
<keyword evidence="8" id="KW-1185">Reference proteome</keyword>
<dbReference type="SMART" id="SM00382">
    <property type="entry name" value="AAA"/>
    <property type="match status" value="1"/>
</dbReference>
<accession>A0A0J1G1I4</accession>
<dbReference type="GO" id="GO:0005304">
    <property type="term" value="F:L-valine transmembrane transporter activity"/>
    <property type="evidence" value="ECO:0007669"/>
    <property type="project" value="TreeGrafter"/>
</dbReference>
<dbReference type="Pfam" id="PF12399">
    <property type="entry name" value="BCA_ABC_TP_C"/>
    <property type="match status" value="1"/>
</dbReference>
<dbReference type="GO" id="GO:0016887">
    <property type="term" value="F:ATP hydrolysis activity"/>
    <property type="evidence" value="ECO:0007669"/>
    <property type="project" value="InterPro"/>
</dbReference>
<proteinExistence type="predicted"/>
<evidence type="ECO:0000313" key="7">
    <source>
        <dbReference type="EMBL" id="KLU26033.1"/>
    </source>
</evidence>
<evidence type="ECO:0000256" key="5">
    <source>
        <dbReference type="ARBA" id="ARBA00022840"/>
    </source>
</evidence>
<keyword evidence="5 7" id="KW-0067">ATP-binding</keyword>
<dbReference type="Pfam" id="PF00005">
    <property type="entry name" value="ABC_tran"/>
    <property type="match status" value="1"/>
</dbReference>
<dbReference type="InterPro" id="IPR003593">
    <property type="entry name" value="AAA+_ATPase"/>
</dbReference>
<dbReference type="GO" id="GO:0005886">
    <property type="term" value="C:plasma membrane"/>
    <property type="evidence" value="ECO:0007669"/>
    <property type="project" value="TreeGrafter"/>
</dbReference>
<dbReference type="SUPFAM" id="SSF52540">
    <property type="entry name" value="P-loop containing nucleoside triphosphate hydrolases"/>
    <property type="match status" value="1"/>
</dbReference>
<dbReference type="EMBL" id="AEJF01000078">
    <property type="protein sequence ID" value="KLU26033.1"/>
    <property type="molecule type" value="Genomic_DNA"/>
</dbReference>
<comment type="caution">
    <text evidence="7">The sequence shown here is derived from an EMBL/GenBank/DDBJ whole genome shotgun (WGS) entry which is preliminary data.</text>
</comment>
<dbReference type="PANTHER" id="PTHR45772">
    <property type="entry name" value="CONSERVED COMPONENT OF ABC TRANSPORTER FOR NATURAL AMINO ACIDS-RELATED"/>
    <property type="match status" value="1"/>
</dbReference>
<evidence type="ECO:0000256" key="3">
    <source>
        <dbReference type="ARBA" id="ARBA00022519"/>
    </source>
</evidence>
<dbReference type="OrthoDB" id="5291558at2"/>
<organism evidence="7 8">
    <name type="scientific">Caballeronia mineralivorans PML1(12)</name>
    <dbReference type="NCBI Taxonomy" id="908627"/>
    <lineage>
        <taxon>Bacteria</taxon>
        <taxon>Pseudomonadati</taxon>
        <taxon>Pseudomonadota</taxon>
        <taxon>Betaproteobacteria</taxon>
        <taxon>Burkholderiales</taxon>
        <taxon>Burkholderiaceae</taxon>
        <taxon>Caballeronia</taxon>
    </lineage>
</organism>
<evidence type="ECO:0000256" key="1">
    <source>
        <dbReference type="ARBA" id="ARBA00022448"/>
    </source>
</evidence>
<keyword evidence="2" id="KW-1003">Cell membrane</keyword>
<dbReference type="CDD" id="cd03219">
    <property type="entry name" value="ABC_Mj1267_LivG_branched"/>
    <property type="match status" value="1"/>
</dbReference>
<dbReference type="GO" id="GO:1903806">
    <property type="term" value="P:L-isoleucine import across plasma membrane"/>
    <property type="evidence" value="ECO:0007669"/>
    <property type="project" value="TreeGrafter"/>
</dbReference>
<keyword evidence="3" id="KW-0472">Membrane</keyword>
<evidence type="ECO:0000313" key="8">
    <source>
        <dbReference type="Proteomes" id="UP000035963"/>
    </source>
</evidence>
<dbReference type="InterPro" id="IPR032823">
    <property type="entry name" value="BCA_ABC_TP_C"/>
</dbReference>
<protein>
    <submittedName>
        <fullName evidence="7">ABC transporter ATP-binding protein</fullName>
    </submittedName>
</protein>
<sequence>MSCVLRLTDVSKRYGALKVTDNISFAIEQGETYGILGPNGAGKTTLFNLISGDTRPDTGAIEFDGADIGTLAPHRRCIAGIGRSYQVPRPFGGMTVFENLMVGATFGGALKEREAAGLCIDVLERTGLKRRANQLASTLTLLDRKRLELARALATRPKLLLLDEIAGGLTEPETHELVDEIRRVKEQGVTIVWIEHVVHALLAVADRLLVIHFGKHLAEGSPAAVMDDPEVKRVYLGLEA</sequence>
<dbReference type="PANTHER" id="PTHR45772:SF7">
    <property type="entry name" value="AMINO ACID ABC TRANSPORTER ATP-BINDING PROTEIN"/>
    <property type="match status" value="1"/>
</dbReference>
<dbReference type="InterPro" id="IPR003439">
    <property type="entry name" value="ABC_transporter-like_ATP-bd"/>
</dbReference>
<dbReference type="Proteomes" id="UP000035963">
    <property type="component" value="Unassembled WGS sequence"/>
</dbReference>
<feature type="domain" description="ABC transporter" evidence="6">
    <location>
        <begin position="5"/>
        <end position="238"/>
    </location>
</feature>
<dbReference type="PATRIC" id="fig|908627.4.peg.2586"/>
<dbReference type="Gene3D" id="3.40.50.300">
    <property type="entry name" value="P-loop containing nucleotide triphosphate hydrolases"/>
    <property type="match status" value="1"/>
</dbReference>
<dbReference type="GO" id="GO:1903805">
    <property type="term" value="P:L-valine import across plasma membrane"/>
    <property type="evidence" value="ECO:0007669"/>
    <property type="project" value="TreeGrafter"/>
</dbReference>
<reference evidence="7 8" key="1">
    <citation type="journal article" date="2015" name="Genome Announc.">
        <title>Draft Genome Sequence of Burkholderia sp. Strain PML1(12), an Ectomycorrhizosphere-Inhabiting Bacterium with Effective Mineral-Weathering Ability.</title>
        <authorList>
            <person name="Uroz S."/>
            <person name="Oger P."/>
        </authorList>
    </citation>
    <scope>NUCLEOTIDE SEQUENCE [LARGE SCALE GENOMIC DNA]</scope>
    <source>
        <strain evidence="8">PML1(12)</strain>
    </source>
</reference>
<dbReference type="InterPro" id="IPR027417">
    <property type="entry name" value="P-loop_NTPase"/>
</dbReference>
<evidence type="ECO:0000256" key="2">
    <source>
        <dbReference type="ARBA" id="ARBA00022475"/>
    </source>
</evidence>
<dbReference type="GO" id="GO:0042941">
    <property type="term" value="P:D-alanine transmembrane transport"/>
    <property type="evidence" value="ECO:0007669"/>
    <property type="project" value="TreeGrafter"/>
</dbReference>
<name>A0A0J1G1I4_9BURK</name>
<gene>
    <name evidence="7" type="ORF">EOS_11660</name>
</gene>
<dbReference type="AlphaFoldDB" id="A0A0J1G1I4"/>
<keyword evidence="4" id="KW-0547">Nucleotide-binding</keyword>
<evidence type="ECO:0000259" key="6">
    <source>
        <dbReference type="PROSITE" id="PS50893"/>
    </source>
</evidence>
<dbReference type="PROSITE" id="PS50893">
    <property type="entry name" value="ABC_TRANSPORTER_2"/>
    <property type="match status" value="1"/>
</dbReference>
<keyword evidence="3" id="KW-0997">Cell inner membrane</keyword>
<evidence type="ECO:0000256" key="4">
    <source>
        <dbReference type="ARBA" id="ARBA00022741"/>
    </source>
</evidence>
<dbReference type="GO" id="GO:0015808">
    <property type="term" value="P:L-alanine transport"/>
    <property type="evidence" value="ECO:0007669"/>
    <property type="project" value="TreeGrafter"/>
</dbReference>
<keyword evidence="1" id="KW-0813">Transport</keyword>
<dbReference type="InterPro" id="IPR051120">
    <property type="entry name" value="ABC_AA/LPS_Transport"/>
</dbReference>
<dbReference type="GO" id="GO:0015188">
    <property type="term" value="F:L-isoleucine transmembrane transporter activity"/>
    <property type="evidence" value="ECO:0007669"/>
    <property type="project" value="TreeGrafter"/>
</dbReference>
<dbReference type="GO" id="GO:0015192">
    <property type="term" value="F:L-phenylalanine transmembrane transporter activity"/>
    <property type="evidence" value="ECO:0007669"/>
    <property type="project" value="TreeGrafter"/>
</dbReference>
<dbReference type="RefSeq" id="WP_047846794.1">
    <property type="nucleotide sequence ID" value="NZ_AEJF01000078.1"/>
</dbReference>